<evidence type="ECO:0000313" key="9">
    <source>
        <dbReference type="Proteomes" id="UP000230790"/>
    </source>
</evidence>
<keyword evidence="5 7" id="KW-1133">Transmembrane helix</keyword>
<evidence type="ECO:0000256" key="4">
    <source>
        <dbReference type="ARBA" id="ARBA00022692"/>
    </source>
</evidence>
<keyword evidence="6 7" id="KW-0472">Membrane</keyword>
<dbReference type="EMBL" id="PGTN01000048">
    <property type="protein sequence ID" value="PJF47462.1"/>
    <property type="molecule type" value="Genomic_DNA"/>
</dbReference>
<dbReference type="GO" id="GO:0005886">
    <property type="term" value="C:plasma membrane"/>
    <property type="evidence" value="ECO:0007669"/>
    <property type="project" value="UniProtKB-SubCell"/>
</dbReference>
<dbReference type="PANTHER" id="PTHR34583:SF2">
    <property type="entry name" value="ANTIPORTER SUBUNIT MNHC2-RELATED"/>
    <property type="match status" value="1"/>
</dbReference>
<evidence type="ECO:0000313" key="8">
    <source>
        <dbReference type="EMBL" id="PJF47462.1"/>
    </source>
</evidence>
<dbReference type="AlphaFoldDB" id="A0A2M8QCH8"/>
<accession>A0A2M8QCH8</accession>
<comment type="similarity">
    <text evidence="2">Belongs to the CPA3 antiporters (TC 2.A.63) subunit C family.</text>
</comment>
<dbReference type="InterPro" id="IPR039428">
    <property type="entry name" value="NUOK/Mnh_C1-like"/>
</dbReference>
<evidence type="ECO:0000256" key="7">
    <source>
        <dbReference type="SAM" id="Phobius"/>
    </source>
</evidence>
<evidence type="ECO:0000256" key="6">
    <source>
        <dbReference type="ARBA" id="ARBA00023136"/>
    </source>
</evidence>
<reference evidence="8 9" key="1">
    <citation type="submission" date="2017-11" db="EMBL/GenBank/DDBJ databases">
        <title>Evolution of Phototrophy in the Chloroflexi Phylum Driven by Horizontal Gene Transfer.</title>
        <authorList>
            <person name="Ward L.M."/>
            <person name="Hemp J."/>
            <person name="Shih P.M."/>
            <person name="Mcglynn S.E."/>
            <person name="Fischer W."/>
        </authorList>
    </citation>
    <scope>NUCLEOTIDE SEQUENCE [LARGE SCALE GENOMIC DNA]</scope>
    <source>
        <strain evidence="8">JP3_7</strain>
    </source>
</reference>
<comment type="caution">
    <text evidence="8">The sequence shown here is derived from an EMBL/GenBank/DDBJ whole genome shotgun (WGS) entry which is preliminary data.</text>
</comment>
<comment type="subcellular location">
    <subcellularLocation>
        <location evidence="1">Cell membrane</location>
        <topology evidence="1">Multi-pass membrane protein</topology>
    </subcellularLocation>
</comment>
<evidence type="ECO:0000256" key="2">
    <source>
        <dbReference type="ARBA" id="ARBA00010388"/>
    </source>
</evidence>
<feature type="transmembrane region" description="Helical" evidence="7">
    <location>
        <begin position="6"/>
        <end position="21"/>
    </location>
</feature>
<keyword evidence="3" id="KW-1003">Cell membrane</keyword>
<dbReference type="PANTHER" id="PTHR34583">
    <property type="entry name" value="ANTIPORTER SUBUNIT MNHC2-RELATED"/>
    <property type="match status" value="1"/>
</dbReference>
<dbReference type="Pfam" id="PF00420">
    <property type="entry name" value="Oxidored_q2"/>
    <property type="match status" value="1"/>
</dbReference>
<evidence type="ECO:0000256" key="1">
    <source>
        <dbReference type="ARBA" id="ARBA00004651"/>
    </source>
</evidence>
<sequence length="110" mass="11663">MEIIKALSIGALFGIGLYQLLRRNVIRSAIGLVIISNAVNLFLLSIGAYDGVVEAYAKAVGQRSDALPQALILTAIVISLGGFAFVLALLYVIAARYRTGDSDEVKGLSH</sequence>
<organism evidence="8 9">
    <name type="scientific">Candidatus Thermofonsia Clade 3 bacterium</name>
    <dbReference type="NCBI Taxonomy" id="2364212"/>
    <lineage>
        <taxon>Bacteria</taxon>
        <taxon>Bacillati</taxon>
        <taxon>Chloroflexota</taxon>
        <taxon>Candidatus Thermofontia</taxon>
        <taxon>Candidatus Thermofonsia Clade 3</taxon>
    </lineage>
</organism>
<feature type="transmembrane region" description="Helical" evidence="7">
    <location>
        <begin position="69"/>
        <end position="93"/>
    </location>
</feature>
<dbReference type="Proteomes" id="UP000230790">
    <property type="component" value="Unassembled WGS sequence"/>
</dbReference>
<keyword evidence="4 7" id="KW-0812">Transmembrane</keyword>
<dbReference type="InterPro" id="IPR050601">
    <property type="entry name" value="CPA3_antiporter_subunitC"/>
</dbReference>
<protein>
    <submittedName>
        <fullName evidence="8">Cation:proton antiporter</fullName>
    </submittedName>
</protein>
<name>A0A2M8QCH8_9CHLR</name>
<dbReference type="Gene3D" id="1.10.287.3510">
    <property type="match status" value="1"/>
</dbReference>
<evidence type="ECO:0000256" key="5">
    <source>
        <dbReference type="ARBA" id="ARBA00022989"/>
    </source>
</evidence>
<gene>
    <name evidence="8" type="ORF">CUN48_08635</name>
</gene>
<evidence type="ECO:0000256" key="3">
    <source>
        <dbReference type="ARBA" id="ARBA00022475"/>
    </source>
</evidence>
<proteinExistence type="inferred from homology"/>
<feature type="transmembrane region" description="Helical" evidence="7">
    <location>
        <begin position="28"/>
        <end position="49"/>
    </location>
</feature>